<feature type="region of interest" description="Disordered" evidence="1">
    <location>
        <begin position="40"/>
        <end position="75"/>
    </location>
</feature>
<evidence type="ECO:0000313" key="3">
    <source>
        <dbReference type="Proteomes" id="UP000191408"/>
    </source>
</evidence>
<feature type="compositionally biased region" description="Basic and acidic residues" evidence="1">
    <location>
        <begin position="120"/>
        <end position="130"/>
    </location>
</feature>
<feature type="compositionally biased region" description="Basic and acidic residues" evidence="1">
    <location>
        <begin position="180"/>
        <end position="219"/>
    </location>
</feature>
<organism evidence="2 3">
    <name type="scientific">Penicillium polonicum</name>
    <dbReference type="NCBI Taxonomy" id="60169"/>
    <lineage>
        <taxon>Eukaryota</taxon>
        <taxon>Fungi</taxon>
        <taxon>Dikarya</taxon>
        <taxon>Ascomycota</taxon>
        <taxon>Pezizomycotina</taxon>
        <taxon>Eurotiomycetes</taxon>
        <taxon>Eurotiomycetidae</taxon>
        <taxon>Eurotiales</taxon>
        <taxon>Aspergillaceae</taxon>
        <taxon>Penicillium</taxon>
    </lineage>
</organism>
<comment type="caution">
    <text evidence="2">The sequence shown here is derived from an EMBL/GenBank/DDBJ whole genome shotgun (WGS) entry which is preliminary data.</text>
</comment>
<dbReference type="PANTHER" id="PTHR41805">
    <property type="entry name" value="EXPRESSED PROTEIN"/>
    <property type="match status" value="1"/>
</dbReference>
<proteinExistence type="predicted"/>
<evidence type="ECO:0000313" key="2">
    <source>
        <dbReference type="EMBL" id="OQD63546.1"/>
    </source>
</evidence>
<dbReference type="OrthoDB" id="2135053at2759"/>
<name>A0A1V6NGK1_PENPO</name>
<feature type="compositionally biased region" description="Basic and acidic residues" evidence="1">
    <location>
        <begin position="157"/>
        <end position="168"/>
    </location>
</feature>
<evidence type="ECO:0000256" key="1">
    <source>
        <dbReference type="SAM" id="MobiDB-lite"/>
    </source>
</evidence>
<dbReference type="EMBL" id="MDYM01000009">
    <property type="protein sequence ID" value="OQD63546.1"/>
    <property type="molecule type" value="Genomic_DNA"/>
</dbReference>
<gene>
    <name evidence="2" type="ORF">PENPOL_c009G01862</name>
</gene>
<dbReference type="Proteomes" id="UP000191408">
    <property type="component" value="Unassembled WGS sequence"/>
</dbReference>
<sequence length="241" mass="27548">MFRAEIATFFFLLRKSFDSNTRQDKTHLFCLNINMAPKRTHDGDAAPASKGDPAIKKRKGFSVGPANLPDGTYRRKTQKIKNDLIHKAKVKKAYAKIKAEELAIAPRRSVYDTAEGDETATGKDEEKAGEDTTTLELHPDRIAMLNEPEAEPAPAPKPERRPRGEGKQRERRPKPSAFSREMEFAEKRRKAEEARQKDREAKQNEREKLLRAKRPDQFGKRRLGRESNALLSRVQRMVGQN</sequence>
<accession>A0A1V6NGK1</accession>
<reference evidence="3" key="1">
    <citation type="journal article" date="2017" name="Nat. Microbiol.">
        <title>Global analysis of biosynthetic gene clusters reveals vast potential of secondary metabolite production in Penicillium species.</title>
        <authorList>
            <person name="Nielsen J.C."/>
            <person name="Grijseels S."/>
            <person name="Prigent S."/>
            <person name="Ji B."/>
            <person name="Dainat J."/>
            <person name="Nielsen K.F."/>
            <person name="Frisvad J.C."/>
            <person name="Workman M."/>
            <person name="Nielsen J."/>
        </authorList>
    </citation>
    <scope>NUCLEOTIDE SEQUENCE [LARGE SCALE GENOMIC DNA]</scope>
    <source>
        <strain evidence="3">IBT 4502</strain>
    </source>
</reference>
<keyword evidence="3" id="KW-1185">Reference proteome</keyword>
<evidence type="ECO:0008006" key="4">
    <source>
        <dbReference type="Google" id="ProtNLM"/>
    </source>
</evidence>
<protein>
    <recommendedName>
        <fullName evidence="4">rRNA-processing protein FYV7</fullName>
    </recommendedName>
</protein>
<dbReference type="PANTHER" id="PTHR41805:SF1">
    <property type="entry name" value="RRNA-PROCESSING PROTEIN FYV7"/>
    <property type="match status" value="1"/>
</dbReference>
<feature type="region of interest" description="Disordered" evidence="1">
    <location>
        <begin position="113"/>
        <end position="241"/>
    </location>
</feature>
<dbReference type="AlphaFoldDB" id="A0A1V6NGK1"/>